<sequence length="320" mass="32365">MSQYPPNGQYPGQYPGQHPGQPASPASQPPTQAYPWHGQTHPGHPQAGYGSGYQPGLTPSSHVGAQTGAQGPFQPVDPAFGYGGPGQGPHQPQKSTGLIVGIVSAVVIGLIASSVGAFLLLRGDDDAAKANATATAQGTSAHPESADAATRAKRPSESPAPSATPGAAAGSQEVTGPATGVTFSVPKNWTTGVGGAPDPGGILTADITSDLDAYAYSGSGLKQVQLHKDVESLSSALSEDLLKAALSQQPGTTFSSYEKFTTPNGDGAMAYFTVDQDGITIYGALITPKTSSGGYATLTTVAFTEAQSKELTQSVIASIR</sequence>
<keyword evidence="2" id="KW-0812">Transmembrane</keyword>
<feature type="transmembrane region" description="Helical" evidence="2">
    <location>
        <begin position="98"/>
        <end position="121"/>
    </location>
</feature>
<feature type="compositionally biased region" description="Low complexity" evidence="1">
    <location>
        <begin position="157"/>
        <end position="171"/>
    </location>
</feature>
<dbReference type="RefSeq" id="WP_159522488.1">
    <property type="nucleotide sequence ID" value="NZ_CP053642.1"/>
</dbReference>
<dbReference type="EMBL" id="CP053642">
    <property type="protein sequence ID" value="QKD80392.1"/>
    <property type="molecule type" value="Genomic_DNA"/>
</dbReference>
<evidence type="ECO:0000313" key="3">
    <source>
        <dbReference type="EMBL" id="QKD80392.1"/>
    </source>
</evidence>
<evidence type="ECO:0000256" key="2">
    <source>
        <dbReference type="SAM" id="Phobius"/>
    </source>
</evidence>
<organism evidence="3 4">
    <name type="scientific">Actinomyces marmotae</name>
    <dbReference type="NCBI Taxonomy" id="2737173"/>
    <lineage>
        <taxon>Bacteria</taxon>
        <taxon>Bacillati</taxon>
        <taxon>Actinomycetota</taxon>
        <taxon>Actinomycetes</taxon>
        <taxon>Actinomycetales</taxon>
        <taxon>Actinomycetaceae</taxon>
        <taxon>Actinomyces</taxon>
    </lineage>
</organism>
<feature type="compositionally biased region" description="Polar residues" evidence="1">
    <location>
        <begin position="57"/>
        <end position="69"/>
    </location>
</feature>
<protein>
    <submittedName>
        <fullName evidence="3">Uncharacterized protein</fullName>
    </submittedName>
</protein>
<proteinExistence type="predicted"/>
<feature type="compositionally biased region" description="Low complexity" evidence="1">
    <location>
        <begin position="1"/>
        <end position="35"/>
    </location>
</feature>
<gene>
    <name evidence="3" type="ORF">HPC72_09380</name>
</gene>
<keyword evidence="4" id="KW-1185">Reference proteome</keyword>
<feature type="region of interest" description="Disordered" evidence="1">
    <location>
        <begin position="132"/>
        <end position="198"/>
    </location>
</feature>
<dbReference type="Proteomes" id="UP000504752">
    <property type="component" value="Chromosome"/>
</dbReference>
<keyword evidence="2" id="KW-0472">Membrane</keyword>
<dbReference type="AlphaFoldDB" id="A0A6M8B382"/>
<feature type="region of interest" description="Disordered" evidence="1">
    <location>
        <begin position="1"/>
        <end position="93"/>
    </location>
</feature>
<evidence type="ECO:0000256" key="1">
    <source>
        <dbReference type="SAM" id="MobiDB-lite"/>
    </source>
</evidence>
<accession>A0A6M8B382</accession>
<keyword evidence="2" id="KW-1133">Transmembrane helix</keyword>
<name>A0A6M8B382_9ACTO</name>
<evidence type="ECO:0000313" key="4">
    <source>
        <dbReference type="Proteomes" id="UP000504752"/>
    </source>
</evidence>
<feature type="compositionally biased region" description="Polar residues" evidence="1">
    <location>
        <begin position="181"/>
        <end position="191"/>
    </location>
</feature>
<dbReference type="KEGG" id="amam:HPC72_09380"/>
<reference evidence="3 4" key="1">
    <citation type="submission" date="2020-05" db="EMBL/GenBank/DDBJ databases">
        <title>Actinomyces sp. zg-325.</title>
        <authorList>
            <person name="Yang C."/>
        </authorList>
    </citation>
    <scope>NUCLEOTIDE SEQUENCE [LARGE SCALE GENOMIC DNA]</scope>
    <source>
        <strain evidence="4">zg-325</strain>
    </source>
</reference>